<dbReference type="PIRSF" id="PIRSF005225">
    <property type="entry name" value="LAG1_LAC1"/>
    <property type="match status" value="1"/>
</dbReference>
<dbReference type="GO" id="GO:0016020">
    <property type="term" value="C:membrane"/>
    <property type="evidence" value="ECO:0007669"/>
    <property type="project" value="UniProtKB-SubCell"/>
</dbReference>
<dbReference type="UniPathway" id="UPA00222"/>
<evidence type="ECO:0000256" key="6">
    <source>
        <dbReference type="ARBA" id="ARBA00023136"/>
    </source>
</evidence>
<feature type="transmembrane region" description="Helical" evidence="8">
    <location>
        <begin position="139"/>
        <end position="158"/>
    </location>
</feature>
<dbReference type="PANTHER" id="PTHR12560:SF0">
    <property type="entry name" value="LD18904P"/>
    <property type="match status" value="1"/>
</dbReference>
<feature type="transmembrane region" description="Helical" evidence="8">
    <location>
        <begin position="301"/>
        <end position="323"/>
    </location>
</feature>
<keyword evidence="6 7" id="KW-0472">Membrane</keyword>
<evidence type="ECO:0000256" key="3">
    <source>
        <dbReference type="ARBA" id="ARBA00004991"/>
    </source>
</evidence>
<keyword evidence="5 8" id="KW-1133">Transmembrane helix</keyword>
<evidence type="ECO:0000313" key="10">
    <source>
        <dbReference type="EMBL" id="CAF1115790.1"/>
    </source>
</evidence>
<dbReference type="AlphaFoldDB" id="A0A814Q5Z3"/>
<dbReference type="InterPro" id="IPR006634">
    <property type="entry name" value="TLC-dom"/>
</dbReference>
<feature type="transmembrane region" description="Helical" evidence="8">
    <location>
        <begin position="41"/>
        <end position="58"/>
    </location>
</feature>
<protein>
    <recommendedName>
        <fullName evidence="9">TLC domain-containing protein</fullName>
    </recommendedName>
</protein>
<evidence type="ECO:0000256" key="7">
    <source>
        <dbReference type="PROSITE-ProRule" id="PRU00205"/>
    </source>
</evidence>
<feature type="transmembrane region" description="Helical" evidence="8">
    <location>
        <begin position="259"/>
        <end position="281"/>
    </location>
</feature>
<dbReference type="InterPro" id="IPR016439">
    <property type="entry name" value="Lag1/Lac1-like"/>
</dbReference>
<evidence type="ECO:0000256" key="8">
    <source>
        <dbReference type="SAM" id="Phobius"/>
    </source>
</evidence>
<keyword evidence="11" id="KW-1185">Reference proteome</keyword>
<comment type="caution">
    <text evidence="10">The sequence shown here is derived from an EMBL/GenBank/DDBJ whole genome shotgun (WGS) entry which is preliminary data.</text>
</comment>
<evidence type="ECO:0000259" key="9">
    <source>
        <dbReference type="PROSITE" id="PS50922"/>
    </source>
</evidence>
<evidence type="ECO:0000313" key="11">
    <source>
        <dbReference type="Proteomes" id="UP000663870"/>
    </source>
</evidence>
<dbReference type="SMART" id="SM00724">
    <property type="entry name" value="TLC"/>
    <property type="match status" value="1"/>
</dbReference>
<dbReference type="Proteomes" id="UP000663870">
    <property type="component" value="Unassembled WGS sequence"/>
</dbReference>
<gene>
    <name evidence="10" type="ORF">JXQ802_LOCUS19940</name>
</gene>
<evidence type="ECO:0000256" key="5">
    <source>
        <dbReference type="ARBA" id="ARBA00022989"/>
    </source>
</evidence>
<feature type="transmembrane region" description="Helical" evidence="8">
    <location>
        <begin position="178"/>
        <end position="198"/>
    </location>
</feature>
<dbReference type="GO" id="GO:0050291">
    <property type="term" value="F:sphingosine N-acyltransferase activity"/>
    <property type="evidence" value="ECO:0007669"/>
    <property type="project" value="InterPro"/>
</dbReference>
<comment type="pathway">
    <text evidence="3">Sphingolipid metabolism.</text>
</comment>
<dbReference type="EMBL" id="CAJNOL010000559">
    <property type="protein sequence ID" value="CAF1115790.1"/>
    <property type="molecule type" value="Genomic_DNA"/>
</dbReference>
<evidence type="ECO:0000256" key="1">
    <source>
        <dbReference type="ARBA" id="ARBA00004141"/>
    </source>
</evidence>
<keyword evidence="4 7" id="KW-0812">Transmembrane</keyword>
<evidence type="ECO:0000256" key="4">
    <source>
        <dbReference type="ARBA" id="ARBA00022692"/>
    </source>
</evidence>
<comment type="subcellular location">
    <subcellularLocation>
        <location evidence="1">Membrane</location>
        <topology evidence="1">Multi-pass membrane protein</topology>
    </subcellularLocation>
</comment>
<organism evidence="10 11">
    <name type="scientific">Rotaria sordida</name>
    <dbReference type="NCBI Taxonomy" id="392033"/>
    <lineage>
        <taxon>Eukaryota</taxon>
        <taxon>Metazoa</taxon>
        <taxon>Spiralia</taxon>
        <taxon>Gnathifera</taxon>
        <taxon>Rotifera</taxon>
        <taxon>Eurotatoria</taxon>
        <taxon>Bdelloidea</taxon>
        <taxon>Philodinida</taxon>
        <taxon>Philodinidae</taxon>
        <taxon>Rotaria</taxon>
    </lineage>
</organism>
<proteinExistence type="predicted"/>
<dbReference type="PROSITE" id="PS50922">
    <property type="entry name" value="TLC"/>
    <property type="match status" value="1"/>
</dbReference>
<dbReference type="PANTHER" id="PTHR12560">
    <property type="entry name" value="LONGEVITY ASSURANCE FACTOR 1 LAG1"/>
    <property type="match status" value="1"/>
</dbReference>
<dbReference type="Pfam" id="PF03798">
    <property type="entry name" value="TRAM_LAG1_CLN8"/>
    <property type="match status" value="1"/>
</dbReference>
<reference evidence="10" key="1">
    <citation type="submission" date="2021-02" db="EMBL/GenBank/DDBJ databases">
        <authorList>
            <person name="Nowell W R."/>
        </authorList>
    </citation>
    <scope>NUCLEOTIDE SEQUENCE</scope>
</reference>
<feature type="domain" description="TLC" evidence="9">
    <location>
        <begin position="130"/>
        <end position="332"/>
    </location>
</feature>
<comment type="pathway">
    <text evidence="2">Lipid metabolism; sphingolipid metabolism.</text>
</comment>
<evidence type="ECO:0000256" key="2">
    <source>
        <dbReference type="ARBA" id="ARBA00004760"/>
    </source>
</evidence>
<dbReference type="GO" id="GO:0046513">
    <property type="term" value="P:ceramide biosynthetic process"/>
    <property type="evidence" value="ECO:0007669"/>
    <property type="project" value="InterPro"/>
</dbReference>
<accession>A0A814Q5Z3</accession>
<name>A0A814Q5Z3_9BILA</name>
<sequence length="353" mass="41549">MDALWTFILNERFWLAGNTTWKDFARLEKDENIKLTNPNDLIYVYPLAGIIYVIRVLFERYVAKPIGRSLGIQDRVGRNTTKDMKTTATTVSNRSKPININQTYQQEQVVSNDSGSSVSTVRYSRITRLAKFSESCWRFTFYLSAFIYGVVILLNKSWTWDTRHCWLNYPNQPLTADIFWYYMIELAFYWSLLFSQFIDVKRKDFWQMFLHHIATIMLLSFSYIANYVRVGSLVLVIHDCADYWLEGAKMAIYTRSKQISDALFMIFAIVWFITRICYYPYKILYTTLFEGVSILESCPAAYYVFNGLLSLLYVLHYFWFYLICRIAITALKSGQVKDERSDSEDSDGDDKNK</sequence>